<keyword evidence="1" id="KW-0812">Transmembrane</keyword>
<gene>
    <name evidence="2" type="ORF">SCHPADRAFT_909689</name>
</gene>
<protein>
    <submittedName>
        <fullName evidence="2">Uncharacterized protein</fullName>
    </submittedName>
</protein>
<sequence length="309" mass="33485">MFRFRPHLFLFTFHITFSATAVALLIHASIGSNVQQFSATSSLINYQGNWVFLSSSGMVLTDSFAANATLEFFGSSVEILTNDTGFNSASANLVIDGGEPFTVPPPFSNQVIFNTTFLDSSILHSVVISKSDESSQASDLTLQMILIGDYKPANGTLVSSVTVPVVTVPPTSTLPFPTILTLPSTTSESKHGFANLKLAIAAIIVVVSVLATIAAILVWRRRKSRIRKRTVLISPFGEVHSRCRPIRIASITDLITASDSRKTKGLEASIEHSGGPPLQRMDIPAIHAGEPAPKLYRSRRWLPQLSFLS</sequence>
<evidence type="ECO:0000313" key="3">
    <source>
        <dbReference type="Proteomes" id="UP000053477"/>
    </source>
</evidence>
<dbReference type="InParanoid" id="A0A0H2RCL3"/>
<dbReference type="EMBL" id="KQ086152">
    <property type="protein sequence ID" value="KLO07243.1"/>
    <property type="molecule type" value="Genomic_DNA"/>
</dbReference>
<name>A0A0H2RCL3_9AGAM</name>
<proteinExistence type="predicted"/>
<dbReference type="Proteomes" id="UP000053477">
    <property type="component" value="Unassembled WGS sequence"/>
</dbReference>
<dbReference type="AlphaFoldDB" id="A0A0H2RCL3"/>
<feature type="transmembrane region" description="Helical" evidence="1">
    <location>
        <begin position="198"/>
        <end position="219"/>
    </location>
</feature>
<evidence type="ECO:0000256" key="1">
    <source>
        <dbReference type="SAM" id="Phobius"/>
    </source>
</evidence>
<evidence type="ECO:0000313" key="2">
    <source>
        <dbReference type="EMBL" id="KLO07243.1"/>
    </source>
</evidence>
<accession>A0A0H2RCL3</accession>
<keyword evidence="3" id="KW-1185">Reference proteome</keyword>
<dbReference type="Gene3D" id="2.60.120.260">
    <property type="entry name" value="Galactose-binding domain-like"/>
    <property type="match status" value="1"/>
</dbReference>
<organism evidence="2 3">
    <name type="scientific">Schizopora paradoxa</name>
    <dbReference type="NCBI Taxonomy" id="27342"/>
    <lineage>
        <taxon>Eukaryota</taxon>
        <taxon>Fungi</taxon>
        <taxon>Dikarya</taxon>
        <taxon>Basidiomycota</taxon>
        <taxon>Agaricomycotina</taxon>
        <taxon>Agaricomycetes</taxon>
        <taxon>Hymenochaetales</taxon>
        <taxon>Schizoporaceae</taxon>
        <taxon>Schizopora</taxon>
    </lineage>
</organism>
<keyword evidence="1" id="KW-1133">Transmembrane helix</keyword>
<reference evidence="2 3" key="1">
    <citation type="submission" date="2015-04" db="EMBL/GenBank/DDBJ databases">
        <title>Complete genome sequence of Schizopora paradoxa KUC8140, a cosmopolitan wood degrader in East Asia.</title>
        <authorList>
            <consortium name="DOE Joint Genome Institute"/>
            <person name="Min B."/>
            <person name="Park H."/>
            <person name="Jang Y."/>
            <person name="Kim J.-J."/>
            <person name="Kim K.H."/>
            <person name="Pangilinan J."/>
            <person name="Lipzen A."/>
            <person name="Riley R."/>
            <person name="Grigoriev I.V."/>
            <person name="Spatafora J.W."/>
            <person name="Choi I.-G."/>
        </authorList>
    </citation>
    <scope>NUCLEOTIDE SEQUENCE [LARGE SCALE GENOMIC DNA]</scope>
    <source>
        <strain evidence="2 3">KUC8140</strain>
    </source>
</reference>
<keyword evidence="1" id="KW-0472">Membrane</keyword>